<reference evidence="1" key="1">
    <citation type="submission" date="2020-07" db="EMBL/GenBank/DDBJ databases">
        <title>Multicomponent nature underlies the extraordinary mechanical properties of spider dragline silk.</title>
        <authorList>
            <person name="Kono N."/>
            <person name="Nakamura H."/>
            <person name="Mori M."/>
            <person name="Yoshida Y."/>
            <person name="Ohtoshi R."/>
            <person name="Malay A.D."/>
            <person name="Moran D.A.P."/>
            <person name="Tomita M."/>
            <person name="Numata K."/>
            <person name="Arakawa K."/>
        </authorList>
    </citation>
    <scope>NUCLEOTIDE SEQUENCE</scope>
</reference>
<proteinExistence type="predicted"/>
<protein>
    <submittedName>
        <fullName evidence="1">Uncharacterized protein</fullName>
    </submittedName>
</protein>
<dbReference type="Proteomes" id="UP000887116">
    <property type="component" value="Unassembled WGS sequence"/>
</dbReference>
<evidence type="ECO:0000313" key="1">
    <source>
        <dbReference type="EMBL" id="GFQ85095.1"/>
    </source>
</evidence>
<sequence length="129" mass="14390">MECVCIPLIPEINLFARLLSNVYDIELFFGQYVIFGHLTSSFGKASVDWFLVVFENYSEPADLLRDDLSILRHDDESDPVYMAPVDDATQSSWANNDEEDMYCVPYEGSSASSTAPPLPSPCMGPGMYS</sequence>
<dbReference type="EMBL" id="BMAO01032845">
    <property type="protein sequence ID" value="GFQ85095.1"/>
    <property type="molecule type" value="Genomic_DNA"/>
</dbReference>
<dbReference type="OrthoDB" id="6436823at2759"/>
<organism evidence="1 2">
    <name type="scientific">Trichonephila clavata</name>
    <name type="common">Joro spider</name>
    <name type="synonym">Nephila clavata</name>
    <dbReference type="NCBI Taxonomy" id="2740835"/>
    <lineage>
        <taxon>Eukaryota</taxon>
        <taxon>Metazoa</taxon>
        <taxon>Ecdysozoa</taxon>
        <taxon>Arthropoda</taxon>
        <taxon>Chelicerata</taxon>
        <taxon>Arachnida</taxon>
        <taxon>Araneae</taxon>
        <taxon>Araneomorphae</taxon>
        <taxon>Entelegynae</taxon>
        <taxon>Araneoidea</taxon>
        <taxon>Nephilidae</taxon>
        <taxon>Trichonephila</taxon>
    </lineage>
</organism>
<name>A0A8X6IY37_TRICU</name>
<comment type="caution">
    <text evidence="1">The sequence shown here is derived from an EMBL/GenBank/DDBJ whole genome shotgun (WGS) entry which is preliminary data.</text>
</comment>
<accession>A0A8X6IY37</accession>
<evidence type="ECO:0000313" key="2">
    <source>
        <dbReference type="Proteomes" id="UP000887116"/>
    </source>
</evidence>
<dbReference type="AlphaFoldDB" id="A0A8X6IY37"/>
<keyword evidence="2" id="KW-1185">Reference proteome</keyword>
<gene>
    <name evidence="1" type="primary">AVEN_113331_1</name>
    <name evidence="1" type="ORF">TNCT_332131</name>
</gene>